<evidence type="ECO:0000313" key="1">
    <source>
        <dbReference type="EMBL" id="BCJ48273.1"/>
    </source>
</evidence>
<sequence>MAGTGPPNDVLAQCLAELRWTPRTLARRINAVYGPGTISESAPYHWRDRGRVPYPPVALYAVRVLADALGRPIAAEELWTAGQRLPDVARAFLRPRPGGQSAPDDPDAGLELVTVAERGVDALRGAAAGSDSLDALGYVAAQYQATRELLEQDHRGERLNRRLTVVAAQLAQLAAWLAMDAGRHRESQRYLVVGLRAAHEGGDRRLVAHLLRDLSANVAVAGRPADAVDIGQAALEAAAGTTATRSFAAGQLAYAHALAGDERSARRVADRATAMAAAPAGDEPEWVRRVAADTAEPMAARTLLRLARDELVRGRRARARTLVREGTAMLRPATLVAPGHPRPRAAIYEGLYLADGYVTAGEPEQACVVGRVVIDRLEQVRSRRAVSLVRDLLTDLRRGGRHRGVRDFIAHAEARLSTM</sequence>
<dbReference type="EMBL" id="AP023356">
    <property type="protein sequence ID" value="BCJ48273.1"/>
    <property type="molecule type" value="Genomic_DNA"/>
</dbReference>
<dbReference type="RefSeq" id="WP_189330577.1">
    <property type="nucleotide sequence ID" value="NZ_AP023356.1"/>
</dbReference>
<reference evidence="1 2" key="1">
    <citation type="submission" date="2020-08" db="EMBL/GenBank/DDBJ databases">
        <title>Whole genome shotgun sequence of Actinoplanes ianthinogenes NBRC 13996.</title>
        <authorList>
            <person name="Komaki H."/>
            <person name="Tamura T."/>
        </authorList>
    </citation>
    <scope>NUCLEOTIDE SEQUENCE [LARGE SCALE GENOMIC DNA]</scope>
    <source>
        <strain evidence="1 2">NBRC 13996</strain>
    </source>
</reference>
<accession>A0ABM7M9C6</accession>
<protein>
    <recommendedName>
        <fullName evidence="3">Transcriptional regulator</fullName>
    </recommendedName>
</protein>
<dbReference type="Proteomes" id="UP000676967">
    <property type="component" value="Chromosome"/>
</dbReference>
<proteinExistence type="predicted"/>
<keyword evidence="2" id="KW-1185">Reference proteome</keyword>
<evidence type="ECO:0000313" key="2">
    <source>
        <dbReference type="Proteomes" id="UP000676967"/>
    </source>
</evidence>
<gene>
    <name evidence="1" type="ORF">Aiant_89300</name>
</gene>
<name>A0ABM7M9C6_9ACTN</name>
<organism evidence="1 2">
    <name type="scientific">Actinoplanes ianthinogenes</name>
    <dbReference type="NCBI Taxonomy" id="122358"/>
    <lineage>
        <taxon>Bacteria</taxon>
        <taxon>Bacillati</taxon>
        <taxon>Actinomycetota</taxon>
        <taxon>Actinomycetes</taxon>
        <taxon>Micromonosporales</taxon>
        <taxon>Micromonosporaceae</taxon>
        <taxon>Actinoplanes</taxon>
    </lineage>
</organism>
<evidence type="ECO:0008006" key="3">
    <source>
        <dbReference type="Google" id="ProtNLM"/>
    </source>
</evidence>